<dbReference type="GO" id="GO:0031267">
    <property type="term" value="F:small GTPase binding"/>
    <property type="evidence" value="ECO:0007669"/>
    <property type="project" value="TreeGrafter"/>
</dbReference>
<sequence>MRNIISSSENDIGEFREQFKSLQVTMTSEREATQRESEALREEVASLQRQNQLLAEESRLVQEVNNQLKTRGDTELKRVELFEEKIRILEELRKELSEELDGTKTEVENLKKELETKKKELEVSQSVPLYFPPSDEPEGSVGALQSQIRQLNAQLREALMANSEKTDESGYAKNCVDEMIAQTNTLQIQQQIAAQATQELKQELLLKERQYLKVEQELVHERDHTADLVLVIRNLERIILGDDEGLEDDDVDEFANVPADMDCRASTSADSSTAAREAFEATSVNRAKVEELKRNSTTMKRYIRELKQKNEVQNAELEELKSQMENSTEEADATRSLLEKQLQEAEELDRGLLDGIEKRVAELEAELEDRRNALNEALKREKTQLRRVEELETECDLLKQQILDLTEKSPKPEESAAEVLEKMAEIEALKSKIALLENDVSVLTAEKQHQEAVQQEQLQKAPTEELHKENEELKKALVQKHGESVEYYTQLEAFAAKCAQLEAEAEQRTKKLAEVDGLYRSESDASEKKSRELDRLKQHLMLVEETSTREAVEAEQRETELRERVKELETLGSAATEDTSETIHMYQVRIETLKERLDSAQRYEAHWKSKFEAEQKAREQTQEALTSLQGVVRELSMDHERESAASSHRNLELQAEIETIGELRAELERHSLSRQSAEDDVERQKLQLEGKQKIIEELEVQIEEIRSTKSSKDTDSYRIDDGTLRQLFLNYFTAEPSKRADIALLLASILEYSPDDMEKVRKAVRQGNQSVASSFFGGGTRSSPGPSLTEQFVRFLEAESESARTAPHLPVRPASQPPQISLQGQASPNPQPPTSVTSPPSSAALDSLLR</sequence>
<evidence type="ECO:0000259" key="6">
    <source>
        <dbReference type="PROSITE" id="PS50913"/>
    </source>
</evidence>
<keyword evidence="3 4" id="KW-0175">Coiled coil</keyword>
<feature type="compositionally biased region" description="Polar residues" evidence="5">
    <location>
        <begin position="817"/>
        <end position="826"/>
    </location>
</feature>
<feature type="coiled-coil region" evidence="4">
    <location>
        <begin position="30"/>
        <end position="168"/>
    </location>
</feature>
<keyword evidence="2" id="KW-0333">Golgi apparatus</keyword>
<feature type="region of interest" description="Disordered" evidence="5">
    <location>
        <begin position="795"/>
        <end position="850"/>
    </location>
</feature>
<evidence type="ECO:0000313" key="7">
    <source>
        <dbReference type="EMBL" id="CAD6199914.1"/>
    </source>
</evidence>
<dbReference type="PROSITE" id="PS50913">
    <property type="entry name" value="GRIP"/>
    <property type="match status" value="1"/>
</dbReference>
<evidence type="ECO:0000256" key="1">
    <source>
        <dbReference type="ARBA" id="ARBA00004555"/>
    </source>
</evidence>
<comment type="caution">
    <text evidence="7">The sequence shown here is derived from an EMBL/GenBank/DDBJ whole genome shotgun (WGS) entry which is preliminary data.</text>
</comment>
<dbReference type="Proteomes" id="UP000835052">
    <property type="component" value="Unassembled WGS sequence"/>
</dbReference>
<dbReference type="EMBL" id="CAJGYM010000215">
    <property type="protein sequence ID" value="CAD6199914.1"/>
    <property type="molecule type" value="Genomic_DNA"/>
</dbReference>
<evidence type="ECO:0000256" key="4">
    <source>
        <dbReference type="SAM" id="Coils"/>
    </source>
</evidence>
<evidence type="ECO:0000313" key="8">
    <source>
        <dbReference type="Proteomes" id="UP000835052"/>
    </source>
</evidence>
<accession>A0A8S1HV26</accession>
<dbReference type="PANTHER" id="PTHR18921:SF2">
    <property type="entry name" value="THYROID RECEPTOR-INTERACTING PROTEIN 11"/>
    <property type="match status" value="1"/>
</dbReference>
<dbReference type="OrthoDB" id="425925at2759"/>
<protein>
    <recommendedName>
        <fullName evidence="6">GRIP domain-containing protein</fullName>
    </recommendedName>
</protein>
<dbReference type="GO" id="GO:0006888">
    <property type="term" value="P:endoplasmic reticulum to Golgi vesicle-mediated transport"/>
    <property type="evidence" value="ECO:0007669"/>
    <property type="project" value="TreeGrafter"/>
</dbReference>
<feature type="coiled-coil region" evidence="4">
    <location>
        <begin position="289"/>
        <end position="446"/>
    </location>
</feature>
<feature type="compositionally biased region" description="Low complexity" evidence="5">
    <location>
        <begin position="834"/>
        <end position="850"/>
    </location>
</feature>
<reference evidence="7" key="1">
    <citation type="submission" date="2020-10" db="EMBL/GenBank/DDBJ databases">
        <authorList>
            <person name="Kikuchi T."/>
        </authorList>
    </citation>
    <scope>NUCLEOTIDE SEQUENCE</scope>
    <source>
        <strain evidence="7">NKZ352</strain>
    </source>
</reference>
<evidence type="ECO:0000256" key="3">
    <source>
        <dbReference type="ARBA" id="ARBA00023054"/>
    </source>
</evidence>
<gene>
    <name evidence="7" type="ORF">CAUJ_LOCUS15813</name>
</gene>
<feature type="coiled-coil region" evidence="4">
    <location>
        <begin position="491"/>
        <end position="571"/>
    </location>
</feature>
<dbReference type="AlphaFoldDB" id="A0A8S1HV26"/>
<dbReference type="GO" id="GO:0005794">
    <property type="term" value="C:Golgi apparatus"/>
    <property type="evidence" value="ECO:0007669"/>
    <property type="project" value="UniProtKB-SubCell"/>
</dbReference>
<keyword evidence="8" id="KW-1185">Reference proteome</keyword>
<proteinExistence type="predicted"/>
<dbReference type="PANTHER" id="PTHR18921">
    <property type="entry name" value="MYOSIN HEAVY CHAIN - RELATED"/>
    <property type="match status" value="1"/>
</dbReference>
<evidence type="ECO:0000256" key="2">
    <source>
        <dbReference type="ARBA" id="ARBA00023034"/>
    </source>
</evidence>
<name>A0A8S1HV26_9PELO</name>
<feature type="coiled-coil region" evidence="4">
    <location>
        <begin position="650"/>
        <end position="715"/>
    </location>
</feature>
<feature type="domain" description="GRIP" evidence="6">
    <location>
        <begin position="714"/>
        <end position="763"/>
    </location>
</feature>
<organism evidence="7 8">
    <name type="scientific">Caenorhabditis auriculariae</name>
    <dbReference type="NCBI Taxonomy" id="2777116"/>
    <lineage>
        <taxon>Eukaryota</taxon>
        <taxon>Metazoa</taxon>
        <taxon>Ecdysozoa</taxon>
        <taxon>Nematoda</taxon>
        <taxon>Chromadorea</taxon>
        <taxon>Rhabditida</taxon>
        <taxon>Rhabditina</taxon>
        <taxon>Rhabditomorpha</taxon>
        <taxon>Rhabditoidea</taxon>
        <taxon>Rhabditidae</taxon>
        <taxon>Peloderinae</taxon>
        <taxon>Caenorhabditis</taxon>
    </lineage>
</organism>
<evidence type="ECO:0000256" key="5">
    <source>
        <dbReference type="SAM" id="MobiDB-lite"/>
    </source>
</evidence>
<dbReference type="GO" id="GO:0007030">
    <property type="term" value="P:Golgi organization"/>
    <property type="evidence" value="ECO:0007669"/>
    <property type="project" value="TreeGrafter"/>
</dbReference>
<comment type="subcellular location">
    <subcellularLocation>
        <location evidence="1">Golgi apparatus</location>
    </subcellularLocation>
</comment>
<dbReference type="InterPro" id="IPR000237">
    <property type="entry name" value="GRIP_dom"/>
</dbReference>